<keyword evidence="1" id="KW-0808">Transferase</keyword>
<accession>A0A7U3YMV7</accession>
<reference evidence="3 4" key="1">
    <citation type="journal article" date="2011" name="Stand. Genomic Sci.">
        <title>Complete genome sequence of Desulfobulbus propionicus type strain (1pr3).</title>
        <authorList>
            <person name="Pagani I."/>
            <person name="Lapidus A."/>
            <person name="Nolan M."/>
            <person name="Lucas S."/>
            <person name="Hammon N."/>
            <person name="Deshpande S."/>
            <person name="Cheng J.F."/>
            <person name="Chertkov O."/>
            <person name="Davenport K."/>
            <person name="Tapia R."/>
            <person name="Han C."/>
            <person name="Goodwin L."/>
            <person name="Pitluck S."/>
            <person name="Liolios K."/>
            <person name="Mavromatis K."/>
            <person name="Ivanova N."/>
            <person name="Mikhailova N."/>
            <person name="Pati A."/>
            <person name="Chen A."/>
            <person name="Palaniappan K."/>
            <person name="Land M."/>
            <person name="Hauser L."/>
            <person name="Chang Y.J."/>
            <person name="Jeffries C.D."/>
            <person name="Detter J.C."/>
            <person name="Brambilla E."/>
            <person name="Kannan K.P."/>
            <person name="Djao O.D."/>
            <person name="Rohde M."/>
            <person name="Pukall R."/>
            <person name="Spring S."/>
            <person name="Goker M."/>
            <person name="Sikorski J."/>
            <person name="Woyke T."/>
            <person name="Bristow J."/>
            <person name="Eisen J.A."/>
            <person name="Markowitz V."/>
            <person name="Hugenholtz P."/>
            <person name="Kyrpides N.C."/>
            <person name="Klenk H.P."/>
        </authorList>
    </citation>
    <scope>NUCLEOTIDE SEQUENCE [LARGE SCALE GENOMIC DNA]</scope>
    <source>
        <strain evidence="4">ATCC 33891 / DSM 2032 / 1pr3</strain>
    </source>
</reference>
<dbReference type="Proteomes" id="UP000006365">
    <property type="component" value="Chromosome"/>
</dbReference>
<dbReference type="RefSeq" id="WP_015724845.1">
    <property type="nucleotide sequence ID" value="NC_014972.1"/>
</dbReference>
<name>A0A7U3YMV7_DESPD</name>
<organism evidence="3 4">
    <name type="scientific">Desulfobulbus propionicus (strain ATCC 33891 / DSM 2032 / VKM B-1956 / 1pr3)</name>
    <dbReference type="NCBI Taxonomy" id="577650"/>
    <lineage>
        <taxon>Bacteria</taxon>
        <taxon>Pseudomonadati</taxon>
        <taxon>Thermodesulfobacteriota</taxon>
        <taxon>Desulfobulbia</taxon>
        <taxon>Desulfobulbales</taxon>
        <taxon>Desulfobulbaceae</taxon>
        <taxon>Desulfobulbus</taxon>
    </lineage>
</organism>
<evidence type="ECO:0000313" key="4">
    <source>
        <dbReference type="Proteomes" id="UP000006365"/>
    </source>
</evidence>
<dbReference type="InterPro" id="IPR029063">
    <property type="entry name" value="SAM-dependent_MTases_sf"/>
</dbReference>
<dbReference type="Pfam" id="PF08241">
    <property type="entry name" value="Methyltransf_11"/>
    <property type="match status" value="1"/>
</dbReference>
<dbReference type="CDD" id="cd02440">
    <property type="entry name" value="AdoMet_MTases"/>
    <property type="match status" value="1"/>
</dbReference>
<dbReference type="EMBL" id="CP002364">
    <property type="protein sequence ID" value="ADW18306.1"/>
    <property type="molecule type" value="Genomic_DNA"/>
</dbReference>
<keyword evidence="4" id="KW-1185">Reference proteome</keyword>
<sequence length="202" mass="22724">MKGLQRLGCFIDTLKADVYPEIPSEPHLSITRQMIERLLAKQGVEPGQQVLDIGCGQGLALRHFLAAGLKPVGIALGEDVLICQQQGLDVRSMDQSFLEFDDNSFDIIWCRHALEHSIFPYFTLAEFKRVLRSGGRLYIEVPAPDTSCHHETNPNHYSVLGKSMWRSLFVRAGFAVEEEIDIDFTVPAGPDQYWSFFLSLPA</sequence>
<evidence type="ECO:0000259" key="2">
    <source>
        <dbReference type="Pfam" id="PF08241"/>
    </source>
</evidence>
<keyword evidence="3" id="KW-0489">Methyltransferase</keyword>
<dbReference type="GO" id="GO:0008757">
    <property type="term" value="F:S-adenosylmethionine-dependent methyltransferase activity"/>
    <property type="evidence" value="ECO:0007669"/>
    <property type="project" value="InterPro"/>
</dbReference>
<dbReference type="GO" id="GO:0032259">
    <property type="term" value="P:methylation"/>
    <property type="evidence" value="ECO:0007669"/>
    <property type="project" value="UniProtKB-KW"/>
</dbReference>
<gene>
    <name evidence="3" type="ordered locus">Despr_2161</name>
</gene>
<feature type="domain" description="Methyltransferase type 11" evidence="2">
    <location>
        <begin position="51"/>
        <end position="139"/>
    </location>
</feature>
<dbReference type="InterPro" id="IPR013216">
    <property type="entry name" value="Methyltransf_11"/>
</dbReference>
<dbReference type="KEGG" id="dpr:Despr_2161"/>
<proteinExistence type="predicted"/>
<dbReference type="Gene3D" id="3.40.50.150">
    <property type="entry name" value="Vaccinia Virus protein VP39"/>
    <property type="match status" value="1"/>
</dbReference>
<dbReference type="SUPFAM" id="SSF53335">
    <property type="entry name" value="S-adenosyl-L-methionine-dependent methyltransferases"/>
    <property type="match status" value="1"/>
</dbReference>
<protein>
    <submittedName>
        <fullName evidence="3">Methyltransferase type 11</fullName>
    </submittedName>
</protein>
<dbReference type="PANTHER" id="PTHR44068">
    <property type="entry name" value="ZGC:194242"/>
    <property type="match status" value="1"/>
</dbReference>
<dbReference type="AlphaFoldDB" id="A0A7U3YMV7"/>
<dbReference type="PANTHER" id="PTHR44068:SF11">
    <property type="entry name" value="GERANYL DIPHOSPHATE 2-C-METHYLTRANSFERASE"/>
    <property type="match status" value="1"/>
</dbReference>
<dbReference type="InterPro" id="IPR050447">
    <property type="entry name" value="Erg6_SMT_methyltransf"/>
</dbReference>
<evidence type="ECO:0000313" key="3">
    <source>
        <dbReference type="EMBL" id="ADW18306.1"/>
    </source>
</evidence>
<evidence type="ECO:0000256" key="1">
    <source>
        <dbReference type="ARBA" id="ARBA00022679"/>
    </source>
</evidence>